<dbReference type="InterPro" id="IPR006073">
    <property type="entry name" value="GTP-bd"/>
</dbReference>
<dbReference type="Pfam" id="PF10396">
    <property type="entry name" value="TrmE_N"/>
    <property type="match status" value="1"/>
</dbReference>
<dbReference type="InterPro" id="IPR005225">
    <property type="entry name" value="Small_GTP-bd"/>
</dbReference>
<evidence type="ECO:0000256" key="4">
    <source>
        <dbReference type="ARBA" id="ARBA00022741"/>
    </source>
</evidence>
<dbReference type="Pfam" id="PF01926">
    <property type="entry name" value="MMR_HSR1"/>
    <property type="match status" value="1"/>
</dbReference>
<dbReference type="Gene3D" id="1.20.120.430">
    <property type="entry name" value="tRNA modification GTPase MnmE domain 2"/>
    <property type="match status" value="1"/>
</dbReference>
<organism evidence="10 11">
    <name type="scientific">Dentiscutata erythropus</name>
    <dbReference type="NCBI Taxonomy" id="1348616"/>
    <lineage>
        <taxon>Eukaryota</taxon>
        <taxon>Fungi</taxon>
        <taxon>Fungi incertae sedis</taxon>
        <taxon>Mucoromycota</taxon>
        <taxon>Glomeromycotina</taxon>
        <taxon>Glomeromycetes</taxon>
        <taxon>Diversisporales</taxon>
        <taxon>Gigasporaceae</taxon>
        <taxon>Dentiscutata</taxon>
    </lineage>
</organism>
<dbReference type="Pfam" id="PF12631">
    <property type="entry name" value="MnmE_helical"/>
    <property type="match status" value="1"/>
</dbReference>
<dbReference type="InterPro" id="IPR031168">
    <property type="entry name" value="G_TrmE"/>
</dbReference>
<dbReference type="SUPFAM" id="SSF52540">
    <property type="entry name" value="P-loop containing nucleoside triphosphate hydrolases"/>
    <property type="match status" value="1"/>
</dbReference>
<dbReference type="InterPro" id="IPR025867">
    <property type="entry name" value="MnmE_helical"/>
</dbReference>
<comment type="caution">
    <text evidence="10">The sequence shown here is derived from an EMBL/GenBank/DDBJ whole genome shotgun (WGS) entry which is preliminary data.</text>
</comment>
<feature type="domain" description="MnmE helical" evidence="9">
    <location>
        <begin position="158"/>
        <end position="498"/>
    </location>
</feature>
<accession>A0A9N9A9N3</accession>
<dbReference type="NCBIfam" id="NF003661">
    <property type="entry name" value="PRK05291.1-3"/>
    <property type="match status" value="1"/>
</dbReference>
<evidence type="ECO:0000256" key="2">
    <source>
        <dbReference type="ARBA" id="ARBA00011043"/>
    </source>
</evidence>
<dbReference type="GO" id="GO:0005739">
    <property type="term" value="C:mitochondrion"/>
    <property type="evidence" value="ECO:0007669"/>
    <property type="project" value="UniProtKB-SubCell"/>
</dbReference>
<dbReference type="SUPFAM" id="SSF116878">
    <property type="entry name" value="TrmE connector domain"/>
    <property type="match status" value="1"/>
</dbReference>
<protein>
    <submittedName>
        <fullName evidence="10">28296_t:CDS:1</fullName>
    </submittedName>
</protein>
<reference evidence="10" key="1">
    <citation type="submission" date="2021-06" db="EMBL/GenBank/DDBJ databases">
        <authorList>
            <person name="Kallberg Y."/>
            <person name="Tangrot J."/>
            <person name="Rosling A."/>
        </authorList>
    </citation>
    <scope>NUCLEOTIDE SEQUENCE</scope>
    <source>
        <strain evidence="10">MA453B</strain>
    </source>
</reference>
<feature type="domain" description="G" evidence="7">
    <location>
        <begin position="255"/>
        <end position="377"/>
    </location>
</feature>
<dbReference type="AlphaFoldDB" id="A0A9N9A9N3"/>
<name>A0A9N9A9N3_9GLOM</name>
<keyword evidence="11" id="KW-1185">Reference proteome</keyword>
<dbReference type="FunFam" id="3.30.1360.120:FF:000007">
    <property type="entry name" value="tRNA modification GTPase GTPBP3, mitochondrial"/>
    <property type="match status" value="1"/>
</dbReference>
<dbReference type="GO" id="GO:0002098">
    <property type="term" value="P:tRNA wobble uridine modification"/>
    <property type="evidence" value="ECO:0007669"/>
    <property type="project" value="TreeGrafter"/>
</dbReference>
<dbReference type="PANTHER" id="PTHR42714">
    <property type="entry name" value="TRNA MODIFICATION GTPASE GTPBP3"/>
    <property type="match status" value="1"/>
</dbReference>
<comment type="subcellular location">
    <subcellularLocation>
        <location evidence="1">Mitochondrion</location>
    </subcellularLocation>
</comment>
<dbReference type="NCBIfam" id="TIGR00450">
    <property type="entry name" value="mnmE_trmE_thdF"/>
    <property type="match status" value="1"/>
</dbReference>
<keyword evidence="3 6" id="KW-0819">tRNA processing</keyword>
<feature type="domain" description="GTP-binding protein TrmE N-terminal" evidence="8">
    <location>
        <begin position="35"/>
        <end position="155"/>
    </location>
</feature>
<dbReference type="Proteomes" id="UP000789405">
    <property type="component" value="Unassembled WGS sequence"/>
</dbReference>
<sequence>MSFITHLCKPASRRILYIFNGRRQYFNTRLSQQDTIFALSTAQGKAGVAIIRVSGSKASEALINMTQKYLKKTLPTPRKATRRIIVHPTTGEMIDHGLVLWFPGPNSYTGEDVAEFHIHGGISIISGVLDALGSAEGFRHAERGEFIHRAFDNDKLDLTEIEGLADLLNAETEAQRRQALRQAQGSLKNLYENWRRQLIENTALIEAVIDFSEDENIEDGIVEQVTAKVKQVLNIMIDHVNDDRRGEILRDGIHVTLFGPPNVGKSSFLNCLARRQAVIVSSIPGTTRDVIEISLNIGGYPIIIGDTAGLRQSDDIVEIEGIKRAKDRILSADIKICILSSVEVLKILNSNDENSFRVISPLINESLDKSTFLILNKSDLLNVSELAHLKKAVTKIFPENYVCCVSCINGGGIKEFIDIFVSSLKHKYDNSATQVALITQSRHRENLNDCIFGLQNFLAQKDIVLAAEDLRYATNALGRITGRVEVDEVLNVIFERFCIGK</sequence>
<dbReference type="CDD" id="cd04164">
    <property type="entry name" value="trmE"/>
    <property type="match status" value="1"/>
</dbReference>
<evidence type="ECO:0000259" key="8">
    <source>
        <dbReference type="Pfam" id="PF10396"/>
    </source>
</evidence>
<dbReference type="GO" id="GO:0030488">
    <property type="term" value="P:tRNA methylation"/>
    <property type="evidence" value="ECO:0007669"/>
    <property type="project" value="TreeGrafter"/>
</dbReference>
<dbReference type="InterPro" id="IPR027266">
    <property type="entry name" value="TrmE/GcvT-like"/>
</dbReference>
<dbReference type="InterPro" id="IPR027417">
    <property type="entry name" value="P-loop_NTPase"/>
</dbReference>
<gene>
    <name evidence="10" type="ORF">DERYTH_LOCUS3950</name>
</gene>
<evidence type="ECO:0000259" key="9">
    <source>
        <dbReference type="Pfam" id="PF12631"/>
    </source>
</evidence>
<dbReference type="OrthoDB" id="188276at2759"/>
<dbReference type="PANTHER" id="PTHR42714:SF2">
    <property type="entry name" value="TRNA MODIFICATION GTPASE GTPBP3, MITOCHONDRIAL"/>
    <property type="match status" value="1"/>
</dbReference>
<keyword evidence="5 6" id="KW-0342">GTP-binding</keyword>
<dbReference type="InterPro" id="IPR018948">
    <property type="entry name" value="GTP-bd_TrmE_N"/>
</dbReference>
<comment type="similarity">
    <text evidence="2 6">Belongs to the TRAFAC class TrmE-Era-EngA-EngB-Septin-like GTPase superfamily. TrmE GTPase family.</text>
</comment>
<evidence type="ECO:0000259" key="7">
    <source>
        <dbReference type="Pfam" id="PF01926"/>
    </source>
</evidence>
<dbReference type="CDD" id="cd14858">
    <property type="entry name" value="TrmE_N"/>
    <property type="match status" value="1"/>
</dbReference>
<dbReference type="InterPro" id="IPR027368">
    <property type="entry name" value="MnmE_dom2"/>
</dbReference>
<evidence type="ECO:0000256" key="1">
    <source>
        <dbReference type="ARBA" id="ARBA00004173"/>
    </source>
</evidence>
<proteinExistence type="inferred from homology"/>
<dbReference type="EMBL" id="CAJVPY010001452">
    <property type="protein sequence ID" value="CAG8522661.1"/>
    <property type="molecule type" value="Genomic_DNA"/>
</dbReference>
<evidence type="ECO:0000256" key="5">
    <source>
        <dbReference type="ARBA" id="ARBA00023134"/>
    </source>
</evidence>
<dbReference type="GO" id="GO:0003924">
    <property type="term" value="F:GTPase activity"/>
    <property type="evidence" value="ECO:0007669"/>
    <property type="project" value="InterPro"/>
</dbReference>
<dbReference type="InterPro" id="IPR004520">
    <property type="entry name" value="GTPase_MnmE"/>
</dbReference>
<dbReference type="Gene3D" id="3.40.50.300">
    <property type="entry name" value="P-loop containing nucleotide triphosphate hydrolases"/>
    <property type="match status" value="1"/>
</dbReference>
<evidence type="ECO:0000313" key="10">
    <source>
        <dbReference type="EMBL" id="CAG8522661.1"/>
    </source>
</evidence>
<dbReference type="HAMAP" id="MF_00379">
    <property type="entry name" value="GTPase_MnmE"/>
    <property type="match status" value="1"/>
</dbReference>
<dbReference type="Gene3D" id="3.30.1360.120">
    <property type="entry name" value="Probable tRNA modification gtpase trme, domain 1"/>
    <property type="match status" value="1"/>
</dbReference>
<evidence type="ECO:0000313" key="11">
    <source>
        <dbReference type="Proteomes" id="UP000789405"/>
    </source>
</evidence>
<evidence type="ECO:0000256" key="6">
    <source>
        <dbReference type="RuleBase" id="RU003313"/>
    </source>
</evidence>
<dbReference type="GO" id="GO:0005525">
    <property type="term" value="F:GTP binding"/>
    <property type="evidence" value="ECO:0007669"/>
    <property type="project" value="UniProtKB-KW"/>
</dbReference>
<dbReference type="NCBIfam" id="TIGR00231">
    <property type="entry name" value="small_GTP"/>
    <property type="match status" value="1"/>
</dbReference>
<keyword evidence="4 6" id="KW-0547">Nucleotide-binding</keyword>
<evidence type="ECO:0000256" key="3">
    <source>
        <dbReference type="ARBA" id="ARBA00022694"/>
    </source>
</evidence>